<keyword evidence="2" id="KW-0677">Repeat</keyword>
<dbReference type="SMART" id="SM00320">
    <property type="entry name" value="WD40"/>
    <property type="match status" value="4"/>
</dbReference>
<feature type="compositionally biased region" description="Gly residues" evidence="4">
    <location>
        <begin position="240"/>
        <end position="258"/>
    </location>
</feature>
<evidence type="ECO:0000256" key="2">
    <source>
        <dbReference type="ARBA" id="ARBA00022737"/>
    </source>
</evidence>
<sequence length="363" mass="37672">MAKPVASSTLGSEPDTYFYSLARTGTNSLATIGSDDTLRIFDPSTLRNITAARTPGSGLSCLQTFSASDQTLATAGRDGTIRLWDTRSSSGGGGSGGCKPISQIPEPHGRAFSALASHSHILAAGTESTKEGLGDVSVLLYDTRGNASVPLREYAESHTDSITQLAFHPGNPACVLSGSTDGLVSLFDGNEADEEEALKVVLNPRSAVHCAGFLSAGEIYVLTTDEQFLIYPLPTSAEAGGGEDVGGGTGGEAGGEGEAGTAEQDFGDVRGDLDCMYVVNLLRQPGDEQPMIAYGHNEQQRLGVVQLSSSSSSGGGGGGRWGFGARVDFPGAHGEEVVRDMLVGEEGRAWSCGEDGCVRVWKW</sequence>
<keyword evidence="1 3" id="KW-0853">WD repeat</keyword>
<dbReference type="InterPro" id="IPR001680">
    <property type="entry name" value="WD40_rpt"/>
</dbReference>
<dbReference type="PANTHER" id="PTHR22889">
    <property type="entry name" value="WD REPEAT-CONTAINING PROTEIN 89"/>
    <property type="match status" value="1"/>
</dbReference>
<dbReference type="Gene3D" id="2.130.10.10">
    <property type="entry name" value="YVTN repeat-like/Quinoprotein amine dehydrogenase"/>
    <property type="match status" value="1"/>
</dbReference>
<dbReference type="OrthoDB" id="25131at2759"/>
<organism evidence="5 6">
    <name type="scientific">Hortaea werneckii EXF-2000</name>
    <dbReference type="NCBI Taxonomy" id="1157616"/>
    <lineage>
        <taxon>Eukaryota</taxon>
        <taxon>Fungi</taxon>
        <taxon>Dikarya</taxon>
        <taxon>Ascomycota</taxon>
        <taxon>Pezizomycotina</taxon>
        <taxon>Dothideomycetes</taxon>
        <taxon>Dothideomycetidae</taxon>
        <taxon>Mycosphaerellales</taxon>
        <taxon>Teratosphaeriaceae</taxon>
        <taxon>Hortaea</taxon>
    </lineage>
</organism>
<dbReference type="SUPFAM" id="SSF50978">
    <property type="entry name" value="WD40 repeat-like"/>
    <property type="match status" value="1"/>
</dbReference>
<comment type="caution">
    <text evidence="5">The sequence shown here is derived from an EMBL/GenBank/DDBJ whole genome shotgun (WGS) entry which is preliminary data.</text>
</comment>
<evidence type="ECO:0000256" key="3">
    <source>
        <dbReference type="PROSITE-ProRule" id="PRU00221"/>
    </source>
</evidence>
<dbReference type="InterPro" id="IPR015943">
    <property type="entry name" value="WD40/YVTN_repeat-like_dom_sf"/>
</dbReference>
<dbReference type="PANTHER" id="PTHR22889:SF0">
    <property type="entry name" value="WD REPEAT-CONTAINING PROTEIN 89"/>
    <property type="match status" value="1"/>
</dbReference>
<dbReference type="PROSITE" id="PS00678">
    <property type="entry name" value="WD_REPEATS_1"/>
    <property type="match status" value="1"/>
</dbReference>
<accession>A0A1Z5TS06</accession>
<dbReference type="STRING" id="1157616.A0A1Z5TS06"/>
<protein>
    <submittedName>
        <fullName evidence="5">Uncharacterized protein</fullName>
    </submittedName>
</protein>
<dbReference type="VEuPathDB" id="FungiDB:BTJ68_01220"/>
<feature type="region of interest" description="Disordered" evidence="4">
    <location>
        <begin position="240"/>
        <end position="265"/>
    </location>
</feature>
<name>A0A1Z5TS06_HORWE</name>
<feature type="repeat" description="WD" evidence="3">
    <location>
        <begin position="65"/>
        <end position="88"/>
    </location>
</feature>
<dbReference type="PROSITE" id="PS50082">
    <property type="entry name" value="WD_REPEATS_2"/>
    <property type="match status" value="2"/>
</dbReference>
<evidence type="ECO:0000256" key="4">
    <source>
        <dbReference type="SAM" id="MobiDB-lite"/>
    </source>
</evidence>
<evidence type="ECO:0000256" key="1">
    <source>
        <dbReference type="ARBA" id="ARBA00022574"/>
    </source>
</evidence>
<feature type="repeat" description="WD" evidence="3">
    <location>
        <begin position="155"/>
        <end position="197"/>
    </location>
</feature>
<dbReference type="Proteomes" id="UP000194280">
    <property type="component" value="Unassembled WGS sequence"/>
</dbReference>
<dbReference type="InParanoid" id="A0A1Z5TS06"/>
<dbReference type="FunCoup" id="A0A1Z5TS06">
    <property type="interactions" value="1245"/>
</dbReference>
<dbReference type="AlphaFoldDB" id="A0A1Z5TS06"/>
<evidence type="ECO:0000313" key="6">
    <source>
        <dbReference type="Proteomes" id="UP000194280"/>
    </source>
</evidence>
<reference evidence="5 6" key="1">
    <citation type="submission" date="2017-01" db="EMBL/GenBank/DDBJ databases">
        <title>The recent genome duplication of the halophilic yeast Hortaea werneckii: insights from long-read sequencing.</title>
        <authorList>
            <person name="Sinha S."/>
            <person name="Flibotte S."/>
            <person name="Neira M."/>
            <person name="Lenassi M."/>
            <person name="Gostincar C."/>
            <person name="Stajich J.E."/>
            <person name="Nislow C.E."/>
        </authorList>
    </citation>
    <scope>NUCLEOTIDE SEQUENCE [LARGE SCALE GENOMIC DNA]</scope>
    <source>
        <strain evidence="5 6">EXF-2000</strain>
    </source>
</reference>
<proteinExistence type="predicted"/>
<gene>
    <name evidence="5" type="ORF">BTJ68_01220</name>
</gene>
<dbReference type="InterPro" id="IPR019775">
    <property type="entry name" value="WD40_repeat_CS"/>
</dbReference>
<dbReference type="EMBL" id="MUNK01000008">
    <property type="protein sequence ID" value="OTA38789.1"/>
    <property type="molecule type" value="Genomic_DNA"/>
</dbReference>
<dbReference type="InterPro" id="IPR036322">
    <property type="entry name" value="WD40_repeat_dom_sf"/>
</dbReference>
<dbReference type="Pfam" id="PF00400">
    <property type="entry name" value="WD40"/>
    <property type="match status" value="2"/>
</dbReference>
<dbReference type="InterPro" id="IPR039328">
    <property type="entry name" value="WDR89"/>
</dbReference>
<keyword evidence="6" id="KW-1185">Reference proteome</keyword>
<evidence type="ECO:0000313" key="5">
    <source>
        <dbReference type="EMBL" id="OTA38789.1"/>
    </source>
</evidence>